<organism evidence="3 4">
    <name type="scientific">Labilithrix luteola</name>
    <dbReference type="NCBI Taxonomy" id="1391654"/>
    <lineage>
        <taxon>Bacteria</taxon>
        <taxon>Pseudomonadati</taxon>
        <taxon>Myxococcota</taxon>
        <taxon>Polyangia</taxon>
        <taxon>Polyangiales</taxon>
        <taxon>Labilitrichaceae</taxon>
        <taxon>Labilithrix</taxon>
    </lineage>
</organism>
<dbReference type="KEGG" id="llu:AKJ09_05277"/>
<dbReference type="RefSeq" id="WP_146649545.1">
    <property type="nucleotide sequence ID" value="NZ_CP012333.1"/>
</dbReference>
<dbReference type="AlphaFoldDB" id="A0A0K1PYK7"/>
<name>A0A0K1PYK7_9BACT</name>
<evidence type="ECO:0000256" key="1">
    <source>
        <dbReference type="SAM" id="MobiDB-lite"/>
    </source>
</evidence>
<dbReference type="STRING" id="1391654.AKJ09_05277"/>
<dbReference type="Proteomes" id="UP000064967">
    <property type="component" value="Chromosome"/>
</dbReference>
<accession>A0A0K1PYK7</accession>
<sequence>MTRSSSIALASLALVTLSIGALACGQLATIGSDRSDESALSPNGQPGPADASLDPAPTPDDAAAPPIPQDASLPSPQGTLTCPSSDAGVTYTYDRSCTAASDCVIGFLSIDCCGSQMAYGINAAAKSRFDETALTCGIRGVCDCAAEYVRSEDGATSLYADHHDLQVGCADQRCITYIAK</sequence>
<feature type="compositionally biased region" description="Low complexity" evidence="1">
    <location>
        <begin position="48"/>
        <end position="64"/>
    </location>
</feature>
<dbReference type="PROSITE" id="PS51257">
    <property type="entry name" value="PROKAR_LIPOPROTEIN"/>
    <property type="match status" value="1"/>
</dbReference>
<feature type="signal peptide" evidence="2">
    <location>
        <begin position="1"/>
        <end position="23"/>
    </location>
</feature>
<reference evidence="3 4" key="1">
    <citation type="submission" date="2015-08" db="EMBL/GenBank/DDBJ databases">
        <authorList>
            <person name="Babu N.S."/>
            <person name="Beckwith C.J."/>
            <person name="Beseler K.G."/>
            <person name="Brison A."/>
            <person name="Carone J.V."/>
            <person name="Caskin T.P."/>
            <person name="Diamond M."/>
            <person name="Durham M.E."/>
            <person name="Foxe J.M."/>
            <person name="Go M."/>
            <person name="Henderson B.A."/>
            <person name="Jones I.B."/>
            <person name="McGettigan J.A."/>
            <person name="Micheletti S.J."/>
            <person name="Nasrallah M.E."/>
            <person name="Ortiz D."/>
            <person name="Piller C.R."/>
            <person name="Privatt S.R."/>
            <person name="Schneider S.L."/>
            <person name="Sharp S."/>
            <person name="Smith T.C."/>
            <person name="Stanton J.D."/>
            <person name="Ullery H.E."/>
            <person name="Wilson R.J."/>
            <person name="Serrano M.G."/>
            <person name="Buck G."/>
            <person name="Lee V."/>
            <person name="Wang Y."/>
            <person name="Carvalho R."/>
            <person name="Voegtly L."/>
            <person name="Shi R."/>
            <person name="Duckworth R."/>
            <person name="Johnson A."/>
            <person name="Loviza R."/>
            <person name="Walstead R."/>
            <person name="Shah Z."/>
            <person name="Kiflezghi M."/>
            <person name="Wade K."/>
            <person name="Ball S.L."/>
            <person name="Bradley K.W."/>
            <person name="Asai D.J."/>
            <person name="Bowman C.A."/>
            <person name="Russell D.A."/>
            <person name="Pope W.H."/>
            <person name="Jacobs-Sera D."/>
            <person name="Hendrix R.W."/>
            <person name="Hatfull G.F."/>
        </authorList>
    </citation>
    <scope>NUCLEOTIDE SEQUENCE [LARGE SCALE GENOMIC DNA]</scope>
    <source>
        <strain evidence="3 4">DSM 27648</strain>
    </source>
</reference>
<feature type="region of interest" description="Disordered" evidence="1">
    <location>
        <begin position="33"/>
        <end position="78"/>
    </location>
</feature>
<gene>
    <name evidence="3" type="ORF">AKJ09_05277</name>
</gene>
<keyword evidence="4" id="KW-1185">Reference proteome</keyword>
<keyword evidence="2" id="KW-0732">Signal</keyword>
<evidence type="ECO:0000313" key="4">
    <source>
        <dbReference type="Proteomes" id="UP000064967"/>
    </source>
</evidence>
<proteinExistence type="predicted"/>
<evidence type="ECO:0000256" key="2">
    <source>
        <dbReference type="SAM" id="SignalP"/>
    </source>
</evidence>
<protein>
    <recommendedName>
        <fullName evidence="5">Lipoprotein</fullName>
    </recommendedName>
</protein>
<feature type="chain" id="PRO_5005466485" description="Lipoprotein" evidence="2">
    <location>
        <begin position="24"/>
        <end position="180"/>
    </location>
</feature>
<dbReference type="EMBL" id="CP012333">
    <property type="protein sequence ID" value="AKU98613.1"/>
    <property type="molecule type" value="Genomic_DNA"/>
</dbReference>
<evidence type="ECO:0000313" key="3">
    <source>
        <dbReference type="EMBL" id="AKU98613.1"/>
    </source>
</evidence>
<evidence type="ECO:0008006" key="5">
    <source>
        <dbReference type="Google" id="ProtNLM"/>
    </source>
</evidence>